<feature type="transmembrane region" description="Helical" evidence="6">
    <location>
        <begin position="44"/>
        <end position="69"/>
    </location>
</feature>
<sequence length="384" mass="42810">MFYGQYAIAGAFGGLVSYFVFRFFPGDSEDRLINGRDAEEHTGWYSYQILFLLEAGLTILVALTAFSWLSKGPGTAWWLESGEEREWAEKRVIFDRYGHDGAGSVDAGRHTRRGEGGEAEGEELLREAEVETDVIHDTDVLMRGVGGEAKLTKRDIVEAFGDWKIWWILVVNICSSVPGMAFSVFLPLVVQGMGYSALHANLLTIPPFLCGAAALLYITYWSDRERQRIKFILIGLFVNLVGLLMVCLLPRTAYVAKYLGLCVLLSGSYIASPLTVAWLSGNIEEPGKRAVILGINGWGNLAGVLSSLLYAPEYGPDYQTPFVVTLLLVAVSFVGYWGFRRALVRENERRATMMKGWTEEEEEKERLGGNGRRGDERWGVQYGL</sequence>
<evidence type="ECO:0000256" key="4">
    <source>
        <dbReference type="ARBA" id="ARBA00022989"/>
    </source>
</evidence>
<evidence type="ECO:0000256" key="1">
    <source>
        <dbReference type="ARBA" id="ARBA00004141"/>
    </source>
</evidence>
<dbReference type="InterPro" id="IPR036259">
    <property type="entry name" value="MFS_trans_sf"/>
</dbReference>
<evidence type="ECO:0000256" key="2">
    <source>
        <dbReference type="ARBA" id="ARBA00022448"/>
    </source>
</evidence>
<keyword evidence="5 6" id="KW-0472">Membrane</keyword>
<keyword evidence="2" id="KW-0813">Transport</keyword>
<dbReference type="PANTHER" id="PTHR43791:SF21">
    <property type="entry name" value="MAJOR FACILITATOR SUPERFAMILY (MFS) PROFILE DOMAIN-CONTAINING PROTEIN"/>
    <property type="match status" value="1"/>
</dbReference>
<feature type="transmembrane region" description="Helical" evidence="6">
    <location>
        <begin position="258"/>
        <end position="279"/>
    </location>
</feature>
<feature type="transmembrane region" description="Helical" evidence="6">
    <location>
        <begin position="231"/>
        <end position="252"/>
    </location>
</feature>
<dbReference type="Proteomes" id="UP001447188">
    <property type="component" value="Unassembled WGS sequence"/>
</dbReference>
<feature type="transmembrane region" description="Helical" evidence="6">
    <location>
        <begin position="7"/>
        <end position="24"/>
    </location>
</feature>
<gene>
    <name evidence="7" type="ORF">Q9L58_008280</name>
</gene>
<evidence type="ECO:0000313" key="8">
    <source>
        <dbReference type="Proteomes" id="UP001447188"/>
    </source>
</evidence>
<protein>
    <recommendedName>
        <fullName evidence="9">MFS general substrate transporter</fullName>
    </recommendedName>
</protein>
<proteinExistence type="predicted"/>
<evidence type="ECO:0000256" key="3">
    <source>
        <dbReference type="ARBA" id="ARBA00022692"/>
    </source>
</evidence>
<organism evidence="7 8">
    <name type="scientific">Discina gigas</name>
    <dbReference type="NCBI Taxonomy" id="1032678"/>
    <lineage>
        <taxon>Eukaryota</taxon>
        <taxon>Fungi</taxon>
        <taxon>Dikarya</taxon>
        <taxon>Ascomycota</taxon>
        <taxon>Pezizomycotina</taxon>
        <taxon>Pezizomycetes</taxon>
        <taxon>Pezizales</taxon>
        <taxon>Discinaceae</taxon>
        <taxon>Discina</taxon>
    </lineage>
</organism>
<evidence type="ECO:0000256" key="5">
    <source>
        <dbReference type="ARBA" id="ARBA00023136"/>
    </source>
</evidence>
<name>A0ABR3GAL9_9PEZI</name>
<dbReference type="PANTHER" id="PTHR43791">
    <property type="entry name" value="PERMEASE-RELATED"/>
    <property type="match status" value="1"/>
</dbReference>
<dbReference type="Gene3D" id="1.20.1250.20">
    <property type="entry name" value="MFS general substrate transporter like domains"/>
    <property type="match status" value="1"/>
</dbReference>
<evidence type="ECO:0000313" key="7">
    <source>
        <dbReference type="EMBL" id="KAL0632851.1"/>
    </source>
</evidence>
<keyword evidence="8" id="KW-1185">Reference proteome</keyword>
<dbReference type="Pfam" id="PF07690">
    <property type="entry name" value="MFS_1"/>
    <property type="match status" value="1"/>
</dbReference>
<comment type="subcellular location">
    <subcellularLocation>
        <location evidence="1">Membrane</location>
        <topology evidence="1">Multi-pass membrane protein</topology>
    </subcellularLocation>
</comment>
<feature type="transmembrane region" description="Helical" evidence="6">
    <location>
        <begin position="198"/>
        <end position="219"/>
    </location>
</feature>
<comment type="caution">
    <text evidence="7">The sequence shown here is derived from an EMBL/GenBank/DDBJ whole genome shotgun (WGS) entry which is preliminary data.</text>
</comment>
<keyword evidence="3 6" id="KW-0812">Transmembrane</keyword>
<dbReference type="InterPro" id="IPR011701">
    <property type="entry name" value="MFS"/>
</dbReference>
<feature type="transmembrane region" description="Helical" evidence="6">
    <location>
        <begin position="291"/>
        <end position="312"/>
    </location>
</feature>
<feature type="transmembrane region" description="Helical" evidence="6">
    <location>
        <begin position="318"/>
        <end position="339"/>
    </location>
</feature>
<dbReference type="SUPFAM" id="SSF103473">
    <property type="entry name" value="MFS general substrate transporter"/>
    <property type="match status" value="1"/>
</dbReference>
<dbReference type="EMBL" id="JBBBZM010000148">
    <property type="protein sequence ID" value="KAL0632851.1"/>
    <property type="molecule type" value="Genomic_DNA"/>
</dbReference>
<evidence type="ECO:0008006" key="9">
    <source>
        <dbReference type="Google" id="ProtNLM"/>
    </source>
</evidence>
<feature type="transmembrane region" description="Helical" evidence="6">
    <location>
        <begin position="165"/>
        <end position="186"/>
    </location>
</feature>
<reference evidence="7 8" key="1">
    <citation type="submission" date="2024-02" db="EMBL/GenBank/DDBJ databases">
        <title>Discinaceae phylogenomics.</title>
        <authorList>
            <person name="Dirks A.C."/>
            <person name="James T.Y."/>
        </authorList>
    </citation>
    <scope>NUCLEOTIDE SEQUENCE [LARGE SCALE GENOMIC DNA]</scope>
    <source>
        <strain evidence="7 8">ACD0624</strain>
    </source>
</reference>
<evidence type="ECO:0000256" key="6">
    <source>
        <dbReference type="SAM" id="Phobius"/>
    </source>
</evidence>
<keyword evidence="4 6" id="KW-1133">Transmembrane helix</keyword>
<accession>A0ABR3GAL9</accession>